<feature type="transmembrane region" description="Helical" evidence="1">
    <location>
        <begin position="6"/>
        <end position="27"/>
    </location>
</feature>
<dbReference type="Proteomes" id="UP001214854">
    <property type="component" value="Unassembled WGS sequence"/>
</dbReference>
<organism evidence="2 3">
    <name type="scientific">Asticcacaulis aquaticus</name>
    <dbReference type="NCBI Taxonomy" id="2984212"/>
    <lineage>
        <taxon>Bacteria</taxon>
        <taxon>Pseudomonadati</taxon>
        <taxon>Pseudomonadota</taxon>
        <taxon>Alphaproteobacteria</taxon>
        <taxon>Caulobacterales</taxon>
        <taxon>Caulobacteraceae</taxon>
        <taxon>Asticcacaulis</taxon>
    </lineage>
</organism>
<dbReference type="EMBL" id="JAQQKX010000011">
    <property type="protein sequence ID" value="MDC7684286.1"/>
    <property type="molecule type" value="Genomic_DNA"/>
</dbReference>
<feature type="transmembrane region" description="Helical" evidence="1">
    <location>
        <begin position="76"/>
        <end position="95"/>
    </location>
</feature>
<keyword evidence="1" id="KW-0472">Membrane</keyword>
<evidence type="ECO:0000313" key="2">
    <source>
        <dbReference type="EMBL" id="MDC7684286.1"/>
    </source>
</evidence>
<feature type="transmembrane region" description="Helical" evidence="1">
    <location>
        <begin position="101"/>
        <end position="122"/>
    </location>
</feature>
<accession>A0ABT5HW17</accession>
<dbReference type="RefSeq" id="WP_272748753.1">
    <property type="nucleotide sequence ID" value="NZ_JAQQKX010000011.1"/>
</dbReference>
<keyword evidence="1" id="KW-1133">Transmembrane helix</keyword>
<comment type="caution">
    <text evidence="2">The sequence shown here is derived from an EMBL/GenBank/DDBJ whole genome shotgun (WGS) entry which is preliminary data.</text>
</comment>
<name>A0ABT5HW17_9CAUL</name>
<evidence type="ECO:0000313" key="3">
    <source>
        <dbReference type="Proteomes" id="UP001214854"/>
    </source>
</evidence>
<keyword evidence="1" id="KW-0812">Transmembrane</keyword>
<sequence length="130" mass="14596">MDYFHQYWWLIFPILGMGMGFFSMYSAHRARTEKIRLIRFYVEQGKEPPPALLATLSDNDSTDGCGGTRSGRITSLVSAFTVFAALALAFGYTGWRTGETVFIALGLGFAPAALIMLILLIYRLRTERKD</sequence>
<reference evidence="2 3" key="1">
    <citation type="submission" date="2023-01" db="EMBL/GenBank/DDBJ databases">
        <title>Novel species of the genus Asticcacaulis isolated from rivers.</title>
        <authorList>
            <person name="Lu H."/>
        </authorList>
    </citation>
    <scope>NUCLEOTIDE SEQUENCE [LARGE SCALE GENOMIC DNA]</scope>
    <source>
        <strain evidence="2 3">BYS171W</strain>
    </source>
</reference>
<keyword evidence="3" id="KW-1185">Reference proteome</keyword>
<proteinExistence type="predicted"/>
<gene>
    <name evidence="2" type="ORF">PQU92_13435</name>
</gene>
<evidence type="ECO:0000256" key="1">
    <source>
        <dbReference type="SAM" id="Phobius"/>
    </source>
</evidence>
<protein>
    <submittedName>
        <fullName evidence="2">Uncharacterized protein</fullName>
    </submittedName>
</protein>